<evidence type="ECO:0000313" key="2">
    <source>
        <dbReference type="Proteomes" id="UP000198211"/>
    </source>
</evidence>
<dbReference type="Proteomes" id="UP000198211">
    <property type="component" value="Unassembled WGS sequence"/>
</dbReference>
<gene>
    <name evidence="1" type="ORF">PHMEG_0002276</name>
</gene>
<reference evidence="2" key="1">
    <citation type="submission" date="2017-03" db="EMBL/GenBank/DDBJ databases">
        <title>Phytopthora megakarya and P. palmivora, two closely related causual agents of cacao black pod achieved similar genome size and gene model numbers by different mechanisms.</title>
        <authorList>
            <person name="Ali S."/>
            <person name="Shao J."/>
            <person name="Larry D.J."/>
            <person name="Kronmiller B."/>
            <person name="Shen D."/>
            <person name="Strem M.D."/>
            <person name="Melnick R.L."/>
            <person name="Guiltinan M.J."/>
            <person name="Tyler B.M."/>
            <person name="Meinhardt L.W."/>
            <person name="Bailey B.A."/>
        </authorList>
    </citation>
    <scope>NUCLEOTIDE SEQUENCE [LARGE SCALE GENOMIC DNA]</scope>
    <source>
        <strain evidence="2">zdho120</strain>
    </source>
</reference>
<organism evidence="1 2">
    <name type="scientific">Phytophthora megakarya</name>
    <dbReference type="NCBI Taxonomy" id="4795"/>
    <lineage>
        <taxon>Eukaryota</taxon>
        <taxon>Sar</taxon>
        <taxon>Stramenopiles</taxon>
        <taxon>Oomycota</taxon>
        <taxon>Peronosporomycetes</taxon>
        <taxon>Peronosporales</taxon>
        <taxon>Peronosporaceae</taxon>
        <taxon>Phytophthora</taxon>
    </lineage>
</organism>
<protein>
    <submittedName>
        <fullName evidence="1">Uncharacterized protein</fullName>
    </submittedName>
</protein>
<name>A0A225WZ30_9STRA</name>
<proteinExistence type="predicted"/>
<keyword evidence="2" id="KW-1185">Reference proteome</keyword>
<sequence>MNRFDRFNERLAAPVYLTFCEETLVQEDTKLSTISTKNHVMYMERLSDDPSVTYAIVAETATIEPPTMPANIPAHKLNLAVQMHFATYRRKWGKVAVLMRKHGGQHSDDVQLKHVRILFDKLLLEIVEAEGGCSKLLTASVKVVTSPSF</sequence>
<dbReference type="EMBL" id="NBNE01000098">
    <property type="protein sequence ID" value="OWZ22926.1"/>
    <property type="molecule type" value="Genomic_DNA"/>
</dbReference>
<accession>A0A225WZ30</accession>
<dbReference type="AlphaFoldDB" id="A0A225WZ30"/>
<evidence type="ECO:0000313" key="1">
    <source>
        <dbReference type="EMBL" id="OWZ22926.1"/>
    </source>
</evidence>
<comment type="caution">
    <text evidence="1">The sequence shown here is derived from an EMBL/GenBank/DDBJ whole genome shotgun (WGS) entry which is preliminary data.</text>
</comment>